<keyword evidence="3" id="KW-1003">Cell membrane</keyword>
<dbReference type="PIRSF" id="PIRSF006304">
    <property type="entry name" value="GatC"/>
    <property type="match status" value="1"/>
</dbReference>
<evidence type="ECO:0000256" key="5">
    <source>
        <dbReference type="ARBA" id="ARBA00022683"/>
    </source>
</evidence>
<evidence type="ECO:0000256" key="2">
    <source>
        <dbReference type="ARBA" id="ARBA00022448"/>
    </source>
</evidence>
<sequence>MSIKAAVDFVLGLGPSVMLPIILTIFGMVLGQGFKKSFRAGLTIGVGFVGINLVIGLLMNALGPAAQALVKSLGLNLDVLDVGWPIGAAISFGTPVAPLLIPIVLVLNVILLAVNFTKTMDVDLWNYWHFIFAGSIAYYASHNMFFGILVGCLTAIVIFKLADWTAPVLEHHFGLPGVSLPHTETVGWAPLMYVLEKIESKIPGLNNIHASPEDVQKRFGLFGEPLVMGLILGLIMGVLGKYDLKGILTLGVQMASVLVLMPKMVAILMEGLIPLSEGAREFIQKRFPGKEVYIGLDAAIVIGHPAGMAVALIMVPITIFMAVILPYNRMLPFADLAVLPFIVIWATAVSRGNIVKGILNSIICMAVIFFIATNFAELATTMGKAVGFQFPEGANMISGIDLGSHVVPWIIIRILQPDNPAIFVAAIACAIGYAALWWWVRNDIKKQYAEEINASK</sequence>
<dbReference type="Proteomes" id="UP000280960">
    <property type="component" value="Chromosome"/>
</dbReference>
<evidence type="ECO:0000313" key="11">
    <source>
        <dbReference type="EMBL" id="AYO30068.1"/>
    </source>
</evidence>
<feature type="transmembrane region" description="Helical" evidence="9">
    <location>
        <begin position="422"/>
        <end position="440"/>
    </location>
</feature>
<accession>A0A3G2R4M2</accession>
<keyword evidence="6 9" id="KW-0812">Transmembrane</keyword>
<feature type="transmembrane region" description="Helical" evidence="9">
    <location>
        <begin position="82"/>
        <end position="112"/>
    </location>
</feature>
<dbReference type="KEGG" id="bacg:D2962_05085"/>
<dbReference type="PANTHER" id="PTHR37324:SF2">
    <property type="entry name" value="PTS SYSTEM GALACTITOL-SPECIFIC EIIC COMPONENT"/>
    <property type="match status" value="1"/>
</dbReference>
<feature type="transmembrane region" description="Helical" evidence="9">
    <location>
        <begin position="146"/>
        <end position="162"/>
    </location>
</feature>
<evidence type="ECO:0000256" key="4">
    <source>
        <dbReference type="ARBA" id="ARBA00022597"/>
    </source>
</evidence>
<keyword evidence="12" id="KW-1185">Reference proteome</keyword>
<organism evidence="11 12">
    <name type="scientific">Biomaibacter acetigenes</name>
    <dbReference type="NCBI Taxonomy" id="2316383"/>
    <lineage>
        <taxon>Bacteria</taxon>
        <taxon>Bacillati</taxon>
        <taxon>Bacillota</taxon>
        <taxon>Clostridia</taxon>
        <taxon>Thermosediminibacterales</taxon>
        <taxon>Tepidanaerobacteraceae</taxon>
        <taxon>Biomaibacter</taxon>
    </lineage>
</organism>
<gene>
    <name evidence="11" type="ORF">D2962_05085</name>
</gene>
<dbReference type="PROSITE" id="PS51104">
    <property type="entry name" value="PTS_EIIC_TYPE_2"/>
    <property type="match status" value="1"/>
</dbReference>
<feature type="transmembrane region" description="Helical" evidence="9">
    <location>
        <begin position="252"/>
        <end position="273"/>
    </location>
</feature>
<keyword evidence="4" id="KW-0762">Sugar transport</keyword>
<name>A0A3G2R4M2_9FIRM</name>
<feature type="domain" description="PTS EIIC type-2" evidence="10">
    <location>
        <begin position="7"/>
        <end position="437"/>
    </location>
</feature>
<feature type="transmembrane region" description="Helical" evidence="9">
    <location>
        <begin position="6"/>
        <end position="30"/>
    </location>
</feature>
<dbReference type="GO" id="GO:0009401">
    <property type="term" value="P:phosphoenolpyruvate-dependent sugar phosphotransferase system"/>
    <property type="evidence" value="ECO:0007669"/>
    <property type="project" value="UniProtKB-KW"/>
</dbReference>
<evidence type="ECO:0000256" key="3">
    <source>
        <dbReference type="ARBA" id="ARBA00022475"/>
    </source>
</evidence>
<evidence type="ECO:0000313" key="12">
    <source>
        <dbReference type="Proteomes" id="UP000280960"/>
    </source>
</evidence>
<feature type="transmembrane region" description="Helical" evidence="9">
    <location>
        <begin position="294"/>
        <end position="324"/>
    </location>
</feature>
<evidence type="ECO:0000256" key="7">
    <source>
        <dbReference type="ARBA" id="ARBA00022989"/>
    </source>
</evidence>
<feature type="transmembrane region" description="Helical" evidence="9">
    <location>
        <begin position="219"/>
        <end position="240"/>
    </location>
</feature>
<evidence type="ECO:0000256" key="1">
    <source>
        <dbReference type="ARBA" id="ARBA00004651"/>
    </source>
</evidence>
<dbReference type="EMBL" id="CP033169">
    <property type="protein sequence ID" value="AYO30068.1"/>
    <property type="molecule type" value="Genomic_DNA"/>
</dbReference>
<keyword evidence="7 9" id="KW-1133">Transmembrane helix</keyword>
<keyword evidence="2" id="KW-0813">Transport</keyword>
<dbReference type="GO" id="GO:0005886">
    <property type="term" value="C:plasma membrane"/>
    <property type="evidence" value="ECO:0007669"/>
    <property type="project" value="UniProtKB-SubCell"/>
</dbReference>
<keyword evidence="5" id="KW-0598">Phosphotransferase system</keyword>
<evidence type="ECO:0000256" key="9">
    <source>
        <dbReference type="SAM" id="Phobius"/>
    </source>
</evidence>
<keyword evidence="8 9" id="KW-0472">Membrane</keyword>
<evidence type="ECO:0000256" key="8">
    <source>
        <dbReference type="ARBA" id="ARBA00023136"/>
    </source>
</evidence>
<feature type="transmembrane region" description="Helical" evidence="9">
    <location>
        <begin position="42"/>
        <end position="62"/>
    </location>
</feature>
<evidence type="ECO:0000256" key="6">
    <source>
        <dbReference type="ARBA" id="ARBA00022692"/>
    </source>
</evidence>
<dbReference type="InterPro" id="IPR013014">
    <property type="entry name" value="PTS_EIIC_2"/>
</dbReference>
<dbReference type="GO" id="GO:0015577">
    <property type="term" value="F:galactitol transmembrane transporter activity"/>
    <property type="evidence" value="ECO:0007669"/>
    <property type="project" value="InterPro"/>
</dbReference>
<dbReference type="RefSeq" id="WP_122014337.1">
    <property type="nucleotide sequence ID" value="NZ_CP033169.1"/>
</dbReference>
<feature type="transmembrane region" description="Helical" evidence="9">
    <location>
        <begin position="357"/>
        <end position="376"/>
    </location>
</feature>
<dbReference type="PANTHER" id="PTHR37324">
    <property type="entry name" value="PTS SYSTEM GALACTITOL-SPECIFIC EIIC COMPONENT"/>
    <property type="match status" value="1"/>
</dbReference>
<dbReference type="InterPro" id="IPR004703">
    <property type="entry name" value="PTS_sugar-sp_permease"/>
</dbReference>
<protein>
    <submittedName>
        <fullName evidence="11">PTS galactitol transporter subunit IIC</fullName>
    </submittedName>
</protein>
<reference evidence="11 12" key="1">
    <citation type="submission" date="2018-10" db="EMBL/GenBank/DDBJ databases">
        <authorList>
            <person name="Zhang X."/>
        </authorList>
    </citation>
    <scope>NUCLEOTIDE SEQUENCE [LARGE SCALE GENOMIC DNA]</scope>
    <source>
        <strain evidence="11 12">SK-G1</strain>
    </source>
</reference>
<proteinExistence type="predicted"/>
<comment type="subcellular location">
    <subcellularLocation>
        <location evidence="1">Cell membrane</location>
        <topology evidence="1">Multi-pass membrane protein</topology>
    </subcellularLocation>
</comment>
<dbReference type="AlphaFoldDB" id="A0A3G2R4M2"/>
<evidence type="ECO:0000259" key="10">
    <source>
        <dbReference type="PROSITE" id="PS51104"/>
    </source>
</evidence>
<dbReference type="Pfam" id="PF03611">
    <property type="entry name" value="EIIC-GAT"/>
    <property type="match status" value="1"/>
</dbReference>
<dbReference type="InterPro" id="IPR013853">
    <property type="entry name" value="EIIC-GAT"/>
</dbReference>